<gene>
    <name evidence="2" type="ORF">EDB95_4547</name>
</gene>
<feature type="signal peptide" evidence="1">
    <location>
        <begin position="1"/>
        <end position="20"/>
    </location>
</feature>
<proteinExistence type="predicted"/>
<evidence type="ECO:0000256" key="1">
    <source>
        <dbReference type="SAM" id="SignalP"/>
    </source>
</evidence>
<evidence type="ECO:0000313" key="3">
    <source>
        <dbReference type="Proteomes" id="UP000294498"/>
    </source>
</evidence>
<dbReference type="Proteomes" id="UP000294498">
    <property type="component" value="Unassembled WGS sequence"/>
</dbReference>
<sequence length="438" mass="48667">MKRYFFCSCLLALLGTSASAQLLQGQIPNMRPYDQHGINQFETRKDTLAYTGPTLRIGAGFTQEFQNLKDQNSSGENGKFPLYKISPGFNQAEANLYTDFLLADGIHLNVSLYLSTRHHNETWVRGGYLQFDKLPFKGQIWSDIMKYTTIKLGQMEINYGDQHFRRTDGGHAMYNPFIENYIVDAFATEIGGEVMVQKNGLFGMVGLTNGMLKASIDSVAVTTQNGNIRKNPAVYGKIGYDPTLPGRVRLRVSASYYHDGSSSSNDLYFGDRAGSSYWMVMEQPYTVPPSGTSAYEADAFSGRLNPGFSYKVDAMMLNGFAKVAGFEFFGTYEHGQGRTGTEVSNRQFNQYAVDGIYRFGPKENLFVGVRYNGVTAELKGLPSPVTINRFAAAGGWFLTKNILLKGEYVTQNYLDFPASDYRSGGKFNGYVIAATVGF</sequence>
<dbReference type="RefSeq" id="WP_133997627.1">
    <property type="nucleotide sequence ID" value="NZ_SODV01000002.1"/>
</dbReference>
<keyword evidence="3" id="KW-1185">Reference proteome</keyword>
<accession>A0A4R8DGC8</accession>
<evidence type="ECO:0008006" key="4">
    <source>
        <dbReference type="Google" id="ProtNLM"/>
    </source>
</evidence>
<dbReference type="OrthoDB" id="638836at2"/>
<organism evidence="2 3">
    <name type="scientific">Dinghuibacter silviterrae</name>
    <dbReference type="NCBI Taxonomy" id="1539049"/>
    <lineage>
        <taxon>Bacteria</taxon>
        <taxon>Pseudomonadati</taxon>
        <taxon>Bacteroidota</taxon>
        <taxon>Chitinophagia</taxon>
        <taxon>Chitinophagales</taxon>
        <taxon>Chitinophagaceae</taxon>
        <taxon>Dinghuibacter</taxon>
    </lineage>
</organism>
<keyword evidence="1" id="KW-0732">Signal</keyword>
<reference evidence="2 3" key="1">
    <citation type="submission" date="2019-03" db="EMBL/GenBank/DDBJ databases">
        <title>Genomic Encyclopedia of Type Strains, Phase IV (KMG-IV): sequencing the most valuable type-strain genomes for metagenomic binning, comparative biology and taxonomic classification.</title>
        <authorList>
            <person name="Goeker M."/>
        </authorList>
    </citation>
    <scope>NUCLEOTIDE SEQUENCE [LARGE SCALE GENOMIC DNA]</scope>
    <source>
        <strain evidence="2 3">DSM 100059</strain>
    </source>
</reference>
<comment type="caution">
    <text evidence="2">The sequence shown here is derived from an EMBL/GenBank/DDBJ whole genome shotgun (WGS) entry which is preliminary data.</text>
</comment>
<feature type="chain" id="PRO_5020698161" description="Phosphate-selective porin O/P" evidence="1">
    <location>
        <begin position="21"/>
        <end position="438"/>
    </location>
</feature>
<dbReference type="AlphaFoldDB" id="A0A4R8DGC8"/>
<dbReference type="EMBL" id="SODV01000002">
    <property type="protein sequence ID" value="TDW96711.1"/>
    <property type="molecule type" value="Genomic_DNA"/>
</dbReference>
<protein>
    <recommendedName>
        <fullName evidence="4">Phosphate-selective porin O/P</fullName>
    </recommendedName>
</protein>
<evidence type="ECO:0000313" key="2">
    <source>
        <dbReference type="EMBL" id="TDW96711.1"/>
    </source>
</evidence>
<name>A0A4R8DGC8_9BACT</name>
<dbReference type="SUPFAM" id="SSF56935">
    <property type="entry name" value="Porins"/>
    <property type="match status" value="1"/>
</dbReference>